<evidence type="ECO:0000313" key="4">
    <source>
        <dbReference type="EMBL" id="BDU16680.1"/>
    </source>
</evidence>
<evidence type="ECO:0000256" key="2">
    <source>
        <dbReference type="SAM" id="MobiDB-lite"/>
    </source>
</evidence>
<dbReference type="RefSeq" id="WP_281778669.1">
    <property type="nucleotide sequence ID" value="NZ_AP027041.1"/>
</dbReference>
<evidence type="ECO:0000313" key="5">
    <source>
        <dbReference type="Proteomes" id="UP001317822"/>
    </source>
</evidence>
<gene>
    <name evidence="4" type="ORF">LA521A_18810</name>
</gene>
<evidence type="ECO:0000256" key="1">
    <source>
        <dbReference type="SAM" id="Coils"/>
    </source>
</evidence>
<feature type="domain" description="KfrA N-terminal DNA-binding" evidence="3">
    <location>
        <begin position="7"/>
        <end position="119"/>
    </location>
</feature>
<feature type="coiled-coil region" evidence="1">
    <location>
        <begin position="135"/>
        <end position="172"/>
    </location>
</feature>
<keyword evidence="5" id="KW-1185">Reference proteome</keyword>
<dbReference type="EMBL" id="AP027041">
    <property type="protein sequence ID" value="BDU16680.1"/>
    <property type="molecule type" value="Genomic_DNA"/>
</dbReference>
<dbReference type="Proteomes" id="UP001317822">
    <property type="component" value="Chromosome"/>
</dbReference>
<keyword evidence="4" id="KW-0238">DNA-binding</keyword>
<keyword evidence="1" id="KW-0175">Coiled coil</keyword>
<name>A0ABM8DDK5_9GAMM</name>
<dbReference type="GO" id="GO:0003677">
    <property type="term" value="F:DNA binding"/>
    <property type="evidence" value="ECO:0007669"/>
    <property type="project" value="UniProtKB-KW"/>
</dbReference>
<feature type="region of interest" description="Disordered" evidence="2">
    <location>
        <begin position="235"/>
        <end position="285"/>
    </location>
</feature>
<dbReference type="Pfam" id="PF11740">
    <property type="entry name" value="KfrA_N"/>
    <property type="match status" value="1"/>
</dbReference>
<organism evidence="4 5">
    <name type="scientific">Lysobacter auxotrophicus</name>
    <dbReference type="NCBI Taxonomy" id="2992573"/>
    <lineage>
        <taxon>Bacteria</taxon>
        <taxon>Pseudomonadati</taxon>
        <taxon>Pseudomonadota</taxon>
        <taxon>Gammaproteobacteria</taxon>
        <taxon>Lysobacterales</taxon>
        <taxon>Lysobacteraceae</taxon>
        <taxon>Lysobacter</taxon>
    </lineage>
</organism>
<proteinExistence type="predicted"/>
<protein>
    <submittedName>
        <fullName evidence="4">DNA-binding protein</fullName>
    </submittedName>
</protein>
<dbReference type="InterPro" id="IPR021104">
    <property type="entry name" value="KfrA_DNA-bd_N"/>
</dbReference>
<evidence type="ECO:0000259" key="3">
    <source>
        <dbReference type="Pfam" id="PF11740"/>
    </source>
</evidence>
<reference evidence="4 5" key="1">
    <citation type="journal article" date="2023" name="Int. J. Syst. Evol. Microbiol.">
        <title>Physiological and genomic analyses of cobalamin (vitamin B12)-auxotrophy of Lysobacter auxotrophicus sp. nov., a methionine-auxotrophic chitinolytic bacterium isolated from chitin-treated soil.</title>
        <authorList>
            <person name="Saito A."/>
            <person name="Dohra H."/>
            <person name="Hamada M."/>
            <person name="Moriuchi R."/>
            <person name="Kotsuchibashi Y."/>
            <person name="Mori K."/>
        </authorList>
    </citation>
    <scope>NUCLEOTIDE SEQUENCE [LARGE SCALE GENOMIC DNA]</scope>
    <source>
        <strain evidence="4 5">5-21a</strain>
    </source>
</reference>
<sequence>MAKGISESDVHCAADALVAAGERPTVERIRAHLGTGSPNTVIRWLDTWWGTLGGRLVGNSALPDLPEDVASAFAQVWQYAVASGRAATEREVASERAALATLTQKLIDQAAQQGDEVTQAQAAMADARIAAEQGAQRLLDLQQLLEQQAQQLTELREQRSSLQERGGRLEGELTLLRQELTAQQMNARGEREEWGAHIRALEDRAAREIDRARQELKIVKAEGLVAGKTAHRREQALQQSLQKAERTIAEQAGRLKAQTSSAQRRDIRTPKGSPTTGRRLPARPK</sequence>
<accession>A0ABM8DDK5</accession>